<organism evidence="2 3">
    <name type="scientific">Mytilus coruscus</name>
    <name type="common">Sea mussel</name>
    <dbReference type="NCBI Taxonomy" id="42192"/>
    <lineage>
        <taxon>Eukaryota</taxon>
        <taxon>Metazoa</taxon>
        <taxon>Spiralia</taxon>
        <taxon>Lophotrochozoa</taxon>
        <taxon>Mollusca</taxon>
        <taxon>Bivalvia</taxon>
        <taxon>Autobranchia</taxon>
        <taxon>Pteriomorphia</taxon>
        <taxon>Mytilida</taxon>
        <taxon>Mytiloidea</taxon>
        <taxon>Mytilidae</taxon>
        <taxon>Mytilinae</taxon>
        <taxon>Mytilus</taxon>
    </lineage>
</organism>
<accession>A0A6J8ESU1</accession>
<sequence length="247" mass="28450">MDMMLIFEKSTRAGVAMMTQIHSKAYNAYMVDYDKTQTMLSTAVSKNTHLPGDDLPKVIGKNLGGAFQPSKLTIIMIRHIMQSFLKTKQNANNTDPEHGARYSSHSDPVRNTHPLENRKSSKVALIVLETYYSLLNNHEGNNFKYSPNFITWPIGRGRRRRQDQVEGLEQLPQRVRRDPREAAQQPQPVARNLKRRPINVDEAPIERRRRVDHEFKRPELKIQVDEAQLAALHPDVNMQVNEPQLLP</sequence>
<gene>
    <name evidence="2" type="ORF">MCOR_54275</name>
</gene>
<evidence type="ECO:0000313" key="3">
    <source>
        <dbReference type="Proteomes" id="UP000507470"/>
    </source>
</evidence>
<dbReference type="AlphaFoldDB" id="A0A6J8ESU1"/>
<feature type="region of interest" description="Disordered" evidence="1">
    <location>
        <begin position="174"/>
        <end position="201"/>
    </location>
</feature>
<keyword evidence="3" id="KW-1185">Reference proteome</keyword>
<reference evidence="2 3" key="1">
    <citation type="submission" date="2020-06" db="EMBL/GenBank/DDBJ databases">
        <authorList>
            <person name="Li R."/>
            <person name="Bekaert M."/>
        </authorList>
    </citation>
    <scope>NUCLEOTIDE SEQUENCE [LARGE SCALE GENOMIC DNA]</scope>
    <source>
        <strain evidence="3">wild</strain>
    </source>
</reference>
<name>A0A6J8ESU1_MYTCO</name>
<evidence type="ECO:0000313" key="2">
    <source>
        <dbReference type="EMBL" id="CAC5422211.1"/>
    </source>
</evidence>
<evidence type="ECO:0000256" key="1">
    <source>
        <dbReference type="SAM" id="MobiDB-lite"/>
    </source>
</evidence>
<protein>
    <submittedName>
        <fullName evidence="2">Uncharacterized protein</fullName>
    </submittedName>
</protein>
<feature type="compositionally biased region" description="Basic and acidic residues" evidence="1">
    <location>
        <begin position="107"/>
        <end position="116"/>
    </location>
</feature>
<proteinExistence type="predicted"/>
<dbReference type="EMBL" id="CACVKT020009531">
    <property type="protein sequence ID" value="CAC5422211.1"/>
    <property type="molecule type" value="Genomic_DNA"/>
</dbReference>
<feature type="region of interest" description="Disordered" evidence="1">
    <location>
        <begin position="90"/>
        <end position="116"/>
    </location>
</feature>
<dbReference type="Proteomes" id="UP000507470">
    <property type="component" value="Unassembled WGS sequence"/>
</dbReference>